<dbReference type="EMBL" id="CP108164">
    <property type="protein sequence ID" value="WTQ84593.1"/>
    <property type="molecule type" value="Genomic_DNA"/>
</dbReference>
<organism evidence="1 2">
    <name type="scientific">Streptomyces achromogenes</name>
    <dbReference type="NCBI Taxonomy" id="67255"/>
    <lineage>
        <taxon>Bacteria</taxon>
        <taxon>Bacillati</taxon>
        <taxon>Actinomycetota</taxon>
        <taxon>Actinomycetes</taxon>
        <taxon>Kitasatosporales</taxon>
        <taxon>Streptomycetaceae</taxon>
        <taxon>Streptomyces</taxon>
    </lineage>
</organism>
<gene>
    <name evidence="1" type="ORF">OG350_31710</name>
</gene>
<reference evidence="1 2" key="1">
    <citation type="submission" date="2022-10" db="EMBL/GenBank/DDBJ databases">
        <title>The complete genomes of actinobacterial strains from the NBC collection.</title>
        <authorList>
            <person name="Joergensen T.S."/>
            <person name="Alvarez Arevalo M."/>
            <person name="Sterndorff E.B."/>
            <person name="Faurdal D."/>
            <person name="Vuksanovic O."/>
            <person name="Mourched A.-S."/>
            <person name="Charusanti P."/>
            <person name="Shaw S."/>
            <person name="Blin K."/>
            <person name="Weber T."/>
        </authorList>
    </citation>
    <scope>NUCLEOTIDE SEQUENCE [LARGE SCALE GENOMIC DNA]</scope>
    <source>
        <strain evidence="1 2">NBC_00156</strain>
    </source>
</reference>
<dbReference type="InterPro" id="IPR006311">
    <property type="entry name" value="TAT_signal"/>
</dbReference>
<evidence type="ECO:0008006" key="3">
    <source>
        <dbReference type="Google" id="ProtNLM"/>
    </source>
</evidence>
<name>A0ABZ1KX31_STRAH</name>
<dbReference type="Proteomes" id="UP001622557">
    <property type="component" value="Chromosome"/>
</dbReference>
<keyword evidence="2" id="KW-1185">Reference proteome</keyword>
<accession>A0ABZ1KX31</accession>
<evidence type="ECO:0000313" key="2">
    <source>
        <dbReference type="Proteomes" id="UP001622557"/>
    </source>
</evidence>
<dbReference type="PROSITE" id="PS51318">
    <property type="entry name" value="TAT"/>
    <property type="match status" value="1"/>
</dbReference>
<evidence type="ECO:0000313" key="1">
    <source>
        <dbReference type="EMBL" id="WTQ84593.1"/>
    </source>
</evidence>
<protein>
    <recommendedName>
        <fullName evidence="3">Twin-arginine translocation pathway signal protein</fullName>
    </recommendedName>
</protein>
<dbReference type="RefSeq" id="WP_405452280.1">
    <property type="nucleotide sequence ID" value="NZ_CP108164.1"/>
</dbReference>
<sequence length="236" mass="25215">MSTDFSRRTLLRGFAGVAAGTTLLATGEGLLAPCIAQAADASWNESRSANGWDVLTARSSGTATYDIPGAGLRVVLREGDVGTVLAYVAQRFHYDVTPLEVSRGQVIGYSADWRVKADSESNHLSGTALALYPDHYPLGVKGNFFPHQVTAIRDILAELQGVVRWGGDTELPKESAFFIDVPPSSAKLALVAETLTQWRITPGKGAGTQDIEDPQRIKAAKKLASMQAAYTPVAVR</sequence>
<dbReference type="GeneID" id="97285101"/>
<proteinExistence type="predicted"/>